<dbReference type="RefSeq" id="WP_072362544.1">
    <property type="nucleotide sequence ID" value="NZ_CP139972.1"/>
</dbReference>
<keyword evidence="5" id="KW-1185">Reference proteome</keyword>
<protein>
    <submittedName>
        <fullName evidence="2">Two component regulator propeller</fullName>
    </submittedName>
    <submittedName>
        <fullName evidence="3">Two-component regulator propeller domain-containing protein</fullName>
    </submittedName>
</protein>
<proteinExistence type="predicted"/>
<dbReference type="EMBL" id="FPIZ01000011">
    <property type="protein sequence ID" value="SFW68914.1"/>
    <property type="molecule type" value="Genomic_DNA"/>
</dbReference>
<name>A0A1K1R9J7_9BACT</name>
<dbReference type="EMBL" id="CP140154">
    <property type="protein sequence ID" value="WQG88854.1"/>
    <property type="molecule type" value="Genomic_DNA"/>
</dbReference>
<dbReference type="SUPFAM" id="SSF63829">
    <property type="entry name" value="Calcium-dependent phosphotriesterase"/>
    <property type="match status" value="1"/>
</dbReference>
<dbReference type="InterPro" id="IPR015943">
    <property type="entry name" value="WD40/YVTN_repeat-like_dom_sf"/>
</dbReference>
<dbReference type="InterPro" id="IPR011110">
    <property type="entry name" value="Reg_prop"/>
</dbReference>
<evidence type="ECO:0000313" key="3">
    <source>
        <dbReference type="EMBL" id="WQG88854.1"/>
    </source>
</evidence>
<evidence type="ECO:0000313" key="4">
    <source>
        <dbReference type="Proteomes" id="UP000183788"/>
    </source>
</evidence>
<dbReference type="Proteomes" id="UP001326715">
    <property type="component" value="Chromosome"/>
</dbReference>
<keyword evidence="1" id="KW-0732">Signal</keyword>
<accession>A0A1K1R9J7</accession>
<dbReference type="OrthoDB" id="799853at2"/>
<dbReference type="STRING" id="1004.SAMN05661012_03528"/>
<evidence type="ECO:0000256" key="1">
    <source>
        <dbReference type="SAM" id="SignalP"/>
    </source>
</evidence>
<dbReference type="Pfam" id="PF07494">
    <property type="entry name" value="Reg_prop"/>
    <property type="match status" value="3"/>
</dbReference>
<gene>
    <name evidence="2" type="ORF">SAMN05661012_03528</name>
    <name evidence="3" type="ORF">SR876_28395</name>
</gene>
<dbReference type="Gene3D" id="2.130.10.10">
    <property type="entry name" value="YVTN repeat-like/Quinoprotein amine dehydrogenase"/>
    <property type="match status" value="4"/>
</dbReference>
<dbReference type="AlphaFoldDB" id="A0A1K1R9J7"/>
<evidence type="ECO:0000313" key="2">
    <source>
        <dbReference type="EMBL" id="SFW68914.1"/>
    </source>
</evidence>
<reference evidence="2 4" key="1">
    <citation type="submission" date="2016-11" db="EMBL/GenBank/DDBJ databases">
        <authorList>
            <person name="Jaros S."/>
            <person name="Januszkiewicz K."/>
            <person name="Wedrychowicz H."/>
        </authorList>
    </citation>
    <scope>NUCLEOTIDE SEQUENCE [LARGE SCALE GENOMIC DNA]</scope>
    <source>
        <strain evidence="2 4">DSM 784</strain>
    </source>
</reference>
<evidence type="ECO:0000313" key="5">
    <source>
        <dbReference type="Proteomes" id="UP001326715"/>
    </source>
</evidence>
<organism evidence="2 4">
    <name type="scientific">Chitinophaga sancti</name>
    <dbReference type="NCBI Taxonomy" id="1004"/>
    <lineage>
        <taxon>Bacteria</taxon>
        <taxon>Pseudomonadati</taxon>
        <taxon>Bacteroidota</taxon>
        <taxon>Chitinophagia</taxon>
        <taxon>Chitinophagales</taxon>
        <taxon>Chitinophagaceae</taxon>
        <taxon>Chitinophaga</taxon>
    </lineage>
</organism>
<feature type="signal peptide" evidence="1">
    <location>
        <begin position="1"/>
        <end position="20"/>
    </location>
</feature>
<dbReference type="Proteomes" id="UP000183788">
    <property type="component" value="Unassembled WGS sequence"/>
</dbReference>
<sequence>MRCIHKYAWFLILVFCISCGGTNITNNPINKFNPETKKSKASPAPNSMVRNIKQDRNGNILLASYKGVLLYDGKSFTNLTSEINSPSFLNVLEDRKGLLWLATRDSGVYCYNGQSFQHFTTREGLASNAVAAIYEDKAGSIWFGTRGGASCFDGKSFRNFTTKEGLSNNGINAILEDKTGRIWFGTREEACYYDGGKFTIFKNKDGKAFNNVSAIIEDKKGNIWFGGTIINNRQGNKVFAEQGLWRYDGLSFTQVSQRGAASMFEDKQGNIWTSGAVNPNGVGSWKLSRYDQKTLYDKNPIATEIMSIDKMLCGIMEAGDGSIWFGSIKGVYRYDGKNITDFFAEAIRQYFYEKPEEPC</sequence>
<feature type="chain" id="PRO_5012362917" evidence="1">
    <location>
        <begin position="21"/>
        <end position="359"/>
    </location>
</feature>
<reference evidence="3 5" key="2">
    <citation type="submission" date="2023-11" db="EMBL/GenBank/DDBJ databases">
        <title>MicrobeMod: A computational toolkit for identifying prokaryotic methylation and restriction-modification with nanopore sequencing.</title>
        <authorList>
            <person name="Crits-Christoph A."/>
            <person name="Kang S.C."/>
            <person name="Lee H."/>
            <person name="Ostrov N."/>
        </authorList>
    </citation>
    <scope>NUCLEOTIDE SEQUENCE [LARGE SCALE GENOMIC DNA]</scope>
    <source>
        <strain evidence="3 5">ATCC 23090</strain>
    </source>
</reference>